<sequence length="208" mass="23520">MKKLFGILLTSTLILGACSAHDDASKKDEDNKSGMKSNDPNKDKSKSNKKDSDKKKSENKSKKEDSKKADSQDKSSNENEQQTSEQSSQQNQPNQELQSQQTQSQQQTQQVNNQQPQNNQQQYSDEYLANHPVSTDGQLTPAEQQRYNEAMKQSKWETDRANQLKQAHPNGYNSNWTEEQQAHAEYETKKSGRPGMADDVTVPSPDIN</sequence>
<feature type="compositionally biased region" description="Low complexity" evidence="1">
    <location>
        <begin position="78"/>
        <end position="122"/>
    </location>
</feature>
<dbReference type="Proteomes" id="UP000297598">
    <property type="component" value="Unassembled WGS sequence"/>
</dbReference>
<dbReference type="EMBL" id="UHDO01000001">
    <property type="protein sequence ID" value="SUM45189.1"/>
    <property type="molecule type" value="Genomic_DNA"/>
</dbReference>
<feature type="compositionally biased region" description="Basic and acidic residues" evidence="1">
    <location>
        <begin position="152"/>
        <end position="162"/>
    </location>
</feature>
<feature type="compositionally biased region" description="Polar residues" evidence="1">
    <location>
        <begin position="132"/>
        <end position="147"/>
    </location>
</feature>
<evidence type="ECO:0000256" key="1">
    <source>
        <dbReference type="SAM" id="MobiDB-lite"/>
    </source>
</evidence>
<reference evidence="4 6" key="2">
    <citation type="submission" date="2019-04" db="EMBL/GenBank/DDBJ databases">
        <title>Genomic characterization of Staphylococcus petrasii strains.</title>
        <authorList>
            <person name="Vrbovska V."/>
            <person name="Kovarovic V."/>
            <person name="Maslanova I."/>
            <person name="Indrakova A."/>
            <person name="Petras P."/>
            <person name="Sedo O."/>
            <person name="Svec P."/>
            <person name="Fisarova L."/>
            <person name="Sedlacek I."/>
            <person name="Doskar J."/>
            <person name="Pantucek R."/>
        </authorList>
    </citation>
    <scope>NUCLEOTIDE SEQUENCE [LARGE SCALE GENOMIC DNA]</scope>
    <source>
        <strain evidence="4 6">P5404</strain>
    </source>
</reference>
<feature type="compositionally biased region" description="Basic and acidic residues" evidence="1">
    <location>
        <begin position="21"/>
        <end position="77"/>
    </location>
</feature>
<name>A0A380G204_9STAP</name>
<dbReference type="AlphaFoldDB" id="A0A380G204"/>
<evidence type="ECO:0000313" key="3">
    <source>
        <dbReference type="EMBL" id="SUM45189.1"/>
    </source>
</evidence>
<dbReference type="OrthoDB" id="2414653at2"/>
<keyword evidence="2" id="KW-0732">Signal</keyword>
<feature type="signal peptide" evidence="2">
    <location>
        <begin position="1"/>
        <end position="22"/>
    </location>
</feature>
<protein>
    <submittedName>
        <fullName evidence="3">Putative lipoprotein</fullName>
    </submittedName>
</protein>
<evidence type="ECO:0000313" key="4">
    <source>
        <dbReference type="EMBL" id="TGE17980.1"/>
    </source>
</evidence>
<dbReference type="PROSITE" id="PS51257">
    <property type="entry name" value="PROKAR_LIPOPROTEIN"/>
    <property type="match status" value="1"/>
</dbReference>
<dbReference type="RefSeq" id="WP_103297762.1">
    <property type="nucleotide sequence ID" value="NZ_PPQT01000031.1"/>
</dbReference>
<feature type="compositionally biased region" description="Polar residues" evidence="1">
    <location>
        <begin position="163"/>
        <end position="179"/>
    </location>
</feature>
<dbReference type="EMBL" id="SRLS01000006">
    <property type="protein sequence ID" value="TGE17980.1"/>
    <property type="molecule type" value="Genomic_DNA"/>
</dbReference>
<evidence type="ECO:0000313" key="6">
    <source>
        <dbReference type="Proteomes" id="UP000297598"/>
    </source>
</evidence>
<evidence type="ECO:0000256" key="2">
    <source>
        <dbReference type="SAM" id="SignalP"/>
    </source>
</evidence>
<evidence type="ECO:0000313" key="5">
    <source>
        <dbReference type="Proteomes" id="UP000254047"/>
    </source>
</evidence>
<dbReference type="Proteomes" id="UP000254047">
    <property type="component" value="Unassembled WGS sequence"/>
</dbReference>
<organism evidence="3 5">
    <name type="scientific">Staphylococcus petrasii</name>
    <dbReference type="NCBI Taxonomy" id="1276936"/>
    <lineage>
        <taxon>Bacteria</taxon>
        <taxon>Bacillati</taxon>
        <taxon>Bacillota</taxon>
        <taxon>Bacilli</taxon>
        <taxon>Bacillales</taxon>
        <taxon>Staphylococcaceae</taxon>
        <taxon>Staphylococcus</taxon>
    </lineage>
</organism>
<keyword evidence="6" id="KW-1185">Reference proteome</keyword>
<gene>
    <name evidence="4" type="ORF">BJR09_05530</name>
    <name evidence="3" type="ORF">NCTC13830_02608</name>
</gene>
<proteinExistence type="predicted"/>
<feature type="chain" id="PRO_5043501145" evidence="2">
    <location>
        <begin position="23"/>
        <end position="208"/>
    </location>
</feature>
<feature type="region of interest" description="Disordered" evidence="1">
    <location>
        <begin position="21"/>
        <end position="208"/>
    </location>
</feature>
<reference evidence="3 5" key="1">
    <citation type="submission" date="2018-06" db="EMBL/GenBank/DDBJ databases">
        <authorList>
            <consortium name="Pathogen Informatics"/>
            <person name="Doyle S."/>
        </authorList>
    </citation>
    <scope>NUCLEOTIDE SEQUENCE [LARGE SCALE GENOMIC DNA]</scope>
    <source>
        <strain evidence="3 5">NCTC13830</strain>
    </source>
</reference>
<feature type="compositionally biased region" description="Basic and acidic residues" evidence="1">
    <location>
        <begin position="180"/>
        <end position="190"/>
    </location>
</feature>
<keyword evidence="3" id="KW-0449">Lipoprotein</keyword>
<accession>A0A380G204</accession>